<dbReference type="Proteomes" id="UP000050525">
    <property type="component" value="Unassembled WGS sequence"/>
</dbReference>
<proteinExistence type="predicted"/>
<gene>
    <name evidence="1" type="ORF">Y1Q_0000039</name>
</gene>
<comment type="caution">
    <text evidence="1">The sequence shown here is derived from an EMBL/GenBank/DDBJ whole genome shotgun (WGS) entry which is preliminary data.</text>
</comment>
<evidence type="ECO:0000313" key="2">
    <source>
        <dbReference type="Proteomes" id="UP000050525"/>
    </source>
</evidence>
<organism evidence="1 2">
    <name type="scientific">Alligator mississippiensis</name>
    <name type="common">American alligator</name>
    <dbReference type="NCBI Taxonomy" id="8496"/>
    <lineage>
        <taxon>Eukaryota</taxon>
        <taxon>Metazoa</taxon>
        <taxon>Chordata</taxon>
        <taxon>Craniata</taxon>
        <taxon>Vertebrata</taxon>
        <taxon>Euteleostomi</taxon>
        <taxon>Archelosauria</taxon>
        <taxon>Archosauria</taxon>
        <taxon>Crocodylia</taxon>
        <taxon>Alligatoridae</taxon>
        <taxon>Alligatorinae</taxon>
        <taxon>Alligator</taxon>
    </lineage>
</organism>
<dbReference type="AlphaFoldDB" id="A0A151NTH1"/>
<keyword evidence="2" id="KW-1185">Reference proteome</keyword>
<protein>
    <submittedName>
        <fullName evidence="1">Uncharacterized protein</fullName>
    </submittedName>
</protein>
<evidence type="ECO:0000313" key="1">
    <source>
        <dbReference type="EMBL" id="KYO40191.1"/>
    </source>
</evidence>
<accession>A0A151NTH1</accession>
<dbReference type="EMBL" id="AKHW03002066">
    <property type="protein sequence ID" value="KYO40191.1"/>
    <property type="molecule type" value="Genomic_DNA"/>
</dbReference>
<name>A0A151NTH1_ALLMI</name>
<sequence>MPDPSCAVLYPSGQLKLDNSAARYKEIRKSLYSSCALVKRDSSTKLRLFDKQATEQSYAWTGTDWKEHLKGEKKDEDNDCGNEHE</sequence>
<reference evidence="1 2" key="1">
    <citation type="journal article" date="2012" name="Genome Biol.">
        <title>Sequencing three crocodilian genomes to illuminate the evolution of archosaurs and amniotes.</title>
        <authorList>
            <person name="St John J.A."/>
            <person name="Braun E.L."/>
            <person name="Isberg S.R."/>
            <person name="Miles L.G."/>
            <person name="Chong A.Y."/>
            <person name="Gongora J."/>
            <person name="Dalzell P."/>
            <person name="Moran C."/>
            <person name="Bed'hom B."/>
            <person name="Abzhanov A."/>
            <person name="Burgess S.C."/>
            <person name="Cooksey A.M."/>
            <person name="Castoe T.A."/>
            <person name="Crawford N.G."/>
            <person name="Densmore L.D."/>
            <person name="Drew J.C."/>
            <person name="Edwards S.V."/>
            <person name="Faircloth B.C."/>
            <person name="Fujita M.K."/>
            <person name="Greenwold M.J."/>
            <person name="Hoffmann F.G."/>
            <person name="Howard J.M."/>
            <person name="Iguchi T."/>
            <person name="Janes D.E."/>
            <person name="Khan S.Y."/>
            <person name="Kohno S."/>
            <person name="de Koning A.J."/>
            <person name="Lance S.L."/>
            <person name="McCarthy F.M."/>
            <person name="McCormack J.E."/>
            <person name="Merchant M.E."/>
            <person name="Peterson D.G."/>
            <person name="Pollock D.D."/>
            <person name="Pourmand N."/>
            <person name="Raney B.J."/>
            <person name="Roessler K.A."/>
            <person name="Sanford J.R."/>
            <person name="Sawyer R.H."/>
            <person name="Schmidt C.J."/>
            <person name="Triplett E.W."/>
            <person name="Tuberville T.D."/>
            <person name="Venegas-Anaya M."/>
            <person name="Howard J.T."/>
            <person name="Jarvis E.D."/>
            <person name="Guillette L.J.Jr."/>
            <person name="Glenn T.C."/>
            <person name="Green R.E."/>
            <person name="Ray D.A."/>
        </authorList>
    </citation>
    <scope>NUCLEOTIDE SEQUENCE [LARGE SCALE GENOMIC DNA]</scope>
    <source>
        <strain evidence="1">KSC_2009_1</strain>
    </source>
</reference>